<gene>
    <name evidence="3" type="primary">tolA</name>
    <name evidence="3" type="ORF">ACFFGH_18900</name>
</gene>
<proteinExistence type="predicted"/>
<organism evidence="3 4">
    <name type="scientific">Lysobacter korlensis</name>
    <dbReference type="NCBI Taxonomy" id="553636"/>
    <lineage>
        <taxon>Bacteria</taxon>
        <taxon>Pseudomonadati</taxon>
        <taxon>Pseudomonadota</taxon>
        <taxon>Gammaproteobacteria</taxon>
        <taxon>Lysobacterales</taxon>
        <taxon>Lysobacteraceae</taxon>
        <taxon>Lysobacter</taxon>
    </lineage>
</organism>
<dbReference type="RefSeq" id="WP_386671107.1">
    <property type="nucleotide sequence ID" value="NZ_JBHLTG010000004.1"/>
</dbReference>
<dbReference type="NCBIfam" id="TIGR02794">
    <property type="entry name" value="tolA_full"/>
    <property type="match status" value="1"/>
</dbReference>
<evidence type="ECO:0000313" key="3">
    <source>
        <dbReference type="EMBL" id="MFC0679911.1"/>
    </source>
</evidence>
<feature type="compositionally biased region" description="Basic and acidic residues" evidence="1">
    <location>
        <begin position="131"/>
        <end position="175"/>
    </location>
</feature>
<protein>
    <submittedName>
        <fullName evidence="3">Cell envelope integrity protein TolA</fullName>
    </submittedName>
</protein>
<dbReference type="SUPFAM" id="SSF74653">
    <property type="entry name" value="TolA/TonB C-terminal domain"/>
    <property type="match status" value="1"/>
</dbReference>
<keyword evidence="2" id="KW-0812">Transmembrane</keyword>
<keyword evidence="2" id="KW-1133">Transmembrane helix</keyword>
<dbReference type="EMBL" id="JBHLTG010000004">
    <property type="protein sequence ID" value="MFC0679911.1"/>
    <property type="molecule type" value="Genomic_DNA"/>
</dbReference>
<name>A0ABV6RSF4_9GAMM</name>
<accession>A0ABV6RSF4</accession>
<evidence type="ECO:0000256" key="1">
    <source>
        <dbReference type="SAM" id="MobiDB-lite"/>
    </source>
</evidence>
<evidence type="ECO:0000256" key="2">
    <source>
        <dbReference type="SAM" id="Phobius"/>
    </source>
</evidence>
<sequence>MRETRADTTRAFAFALALHVLLFGFLLFGMWWTKSSAPAGAAGAVAADVMDASALSASMQRALRSTPETAEPLPAPLPEPEPEAEETPVPEPEPVPEVAPPQPQPKPQDLIPEPDTENREAVVEQPTPKPAVEKKPQEAKRKQEQVDLTEERERQLEAQRQQREKDDTEKRIAEVRRKRAAAAREAQLAEQRLQQLADARTQTGQPAEDAARADAAASAPPGAGGSDDGLKARYAAAMQAAITEKWTRPDSIPPGALCRLVIRQLPGGEVVSAEVSSPCSYDEQGRRSIEAAVLKAQPLPYAGFERVFQRTVTLNFRAPE</sequence>
<keyword evidence="4" id="KW-1185">Reference proteome</keyword>
<feature type="transmembrane region" description="Helical" evidence="2">
    <location>
        <begin position="12"/>
        <end position="32"/>
    </location>
</feature>
<dbReference type="Proteomes" id="UP001589896">
    <property type="component" value="Unassembled WGS sequence"/>
</dbReference>
<dbReference type="InterPro" id="IPR014161">
    <property type="entry name" value="Tol-Pal_TolA"/>
</dbReference>
<keyword evidence="2" id="KW-0472">Membrane</keyword>
<feature type="region of interest" description="Disordered" evidence="1">
    <location>
        <begin position="60"/>
        <end position="228"/>
    </location>
</feature>
<comment type="caution">
    <text evidence="3">The sequence shown here is derived from an EMBL/GenBank/DDBJ whole genome shotgun (WGS) entry which is preliminary data.</text>
</comment>
<dbReference type="Gene3D" id="3.30.1150.10">
    <property type="match status" value="1"/>
</dbReference>
<reference evidence="3 4" key="1">
    <citation type="submission" date="2024-09" db="EMBL/GenBank/DDBJ databases">
        <authorList>
            <person name="Sun Q."/>
            <person name="Mori K."/>
        </authorList>
    </citation>
    <scope>NUCLEOTIDE SEQUENCE [LARGE SCALE GENOMIC DNA]</scope>
    <source>
        <strain evidence="3 4">KCTC 23076</strain>
    </source>
</reference>
<feature type="compositionally biased region" description="Pro residues" evidence="1">
    <location>
        <begin position="89"/>
        <end position="106"/>
    </location>
</feature>
<evidence type="ECO:0000313" key="4">
    <source>
        <dbReference type="Proteomes" id="UP001589896"/>
    </source>
</evidence>
<dbReference type="Pfam" id="PF13103">
    <property type="entry name" value="TonB_2"/>
    <property type="match status" value="1"/>
</dbReference>
<feature type="compositionally biased region" description="Low complexity" evidence="1">
    <location>
        <begin position="183"/>
        <end position="200"/>
    </location>
</feature>